<evidence type="ECO:0000313" key="3">
    <source>
        <dbReference type="Proteomes" id="UP001364617"/>
    </source>
</evidence>
<dbReference type="PANTHER" id="PTHR21063">
    <property type="entry name" value="LFA-3"/>
    <property type="match status" value="1"/>
</dbReference>
<keyword evidence="3" id="KW-1185">Reference proteome</keyword>
<proteinExistence type="predicted"/>
<evidence type="ECO:0000256" key="1">
    <source>
        <dbReference type="SAM" id="Phobius"/>
    </source>
</evidence>
<comment type="caution">
    <text evidence="2">The sequence shown here is derived from an EMBL/GenBank/DDBJ whole genome shotgun (WGS) entry which is preliminary data.</text>
</comment>
<keyword evidence="1" id="KW-0472">Membrane</keyword>
<dbReference type="Proteomes" id="UP001364617">
    <property type="component" value="Unassembled WGS sequence"/>
</dbReference>
<dbReference type="InterPro" id="IPR036179">
    <property type="entry name" value="Ig-like_dom_sf"/>
</dbReference>
<dbReference type="InterPro" id="IPR013783">
    <property type="entry name" value="Ig-like_fold"/>
</dbReference>
<reference evidence="2 3" key="1">
    <citation type="submission" date="2024-02" db="EMBL/GenBank/DDBJ databases">
        <title>Chromosome-level genome assembly of the Eurasian Minnow (Phoxinus phoxinus).</title>
        <authorList>
            <person name="Oriowo T.O."/>
            <person name="Martin S."/>
            <person name="Stange M."/>
            <person name="Chrysostomakis Y."/>
            <person name="Brown T."/>
            <person name="Winkler S."/>
            <person name="Kukowka S."/>
            <person name="Myers E.W."/>
            <person name="Bohne A."/>
        </authorList>
    </citation>
    <scope>NUCLEOTIDE SEQUENCE [LARGE SCALE GENOMIC DNA]</scope>
    <source>
        <strain evidence="2">ZFMK-TIS-60720</strain>
        <tissue evidence="2">Whole Organism</tissue>
    </source>
</reference>
<name>A0AAN9GWZ6_9TELE</name>
<dbReference type="PANTHER" id="PTHR21063:SF4">
    <property type="entry name" value="CD48 ANTIGEN-RELATED"/>
    <property type="match status" value="1"/>
</dbReference>
<gene>
    <name evidence="2" type="ORF">R3I93_016878</name>
</gene>
<organism evidence="2 3">
    <name type="scientific">Phoxinus phoxinus</name>
    <name type="common">Eurasian minnow</name>
    <dbReference type="NCBI Taxonomy" id="58324"/>
    <lineage>
        <taxon>Eukaryota</taxon>
        <taxon>Metazoa</taxon>
        <taxon>Chordata</taxon>
        <taxon>Craniata</taxon>
        <taxon>Vertebrata</taxon>
        <taxon>Euteleostomi</taxon>
        <taxon>Actinopterygii</taxon>
        <taxon>Neopterygii</taxon>
        <taxon>Teleostei</taxon>
        <taxon>Ostariophysi</taxon>
        <taxon>Cypriniformes</taxon>
        <taxon>Leuciscidae</taxon>
        <taxon>Phoxininae</taxon>
        <taxon>Phoxinus</taxon>
    </lineage>
</organism>
<evidence type="ECO:0000313" key="2">
    <source>
        <dbReference type="EMBL" id="KAK7136668.1"/>
    </source>
</evidence>
<keyword evidence="1" id="KW-1133">Transmembrane helix</keyword>
<accession>A0AAN9GWZ6</accession>
<dbReference type="EMBL" id="JAYKXH010000018">
    <property type="protein sequence ID" value="KAK7136668.1"/>
    <property type="molecule type" value="Genomic_DNA"/>
</dbReference>
<feature type="transmembrane region" description="Helical" evidence="1">
    <location>
        <begin position="124"/>
        <end position="151"/>
    </location>
</feature>
<dbReference type="AlphaFoldDB" id="A0AAN9GWZ6"/>
<dbReference type="SUPFAM" id="SSF48726">
    <property type="entry name" value="Immunoglobulin"/>
    <property type="match status" value="1"/>
</dbReference>
<sequence length="171" mass="18877">MLWYFNDTLIALINGEARTSCLYDGEGGRFRDIVEVDYQTGSLIIRDITTEHAGRYEANFIQSRSSGTSESLNRNSKCDSTKIIRKMSNIGDTIKIVSASVSNKSKTMGNWKESEKKCSGLSSFIVAGIVVAVLLVSVLTAAAVGVGVIYYRHRSSRKDVEKNKQDLLLKV</sequence>
<keyword evidence="1" id="KW-0812">Transmembrane</keyword>
<dbReference type="Gene3D" id="2.60.40.10">
    <property type="entry name" value="Immunoglobulins"/>
    <property type="match status" value="1"/>
</dbReference>
<protein>
    <submittedName>
        <fullName evidence="2">Uncharacterized protein</fullName>
    </submittedName>
</protein>